<dbReference type="eggNOG" id="COG0745">
    <property type="taxonomic scope" value="Bacteria"/>
</dbReference>
<evidence type="ECO:0000256" key="6">
    <source>
        <dbReference type="PROSITE-ProRule" id="PRU00169"/>
    </source>
</evidence>
<dbReference type="GO" id="GO:0005829">
    <property type="term" value="C:cytosol"/>
    <property type="evidence" value="ECO:0007669"/>
    <property type="project" value="TreeGrafter"/>
</dbReference>
<evidence type="ECO:0000256" key="7">
    <source>
        <dbReference type="PROSITE-ProRule" id="PRU01091"/>
    </source>
</evidence>
<evidence type="ECO:0000256" key="4">
    <source>
        <dbReference type="ARBA" id="ARBA00023125"/>
    </source>
</evidence>
<dbReference type="Gene3D" id="6.10.250.690">
    <property type="match status" value="1"/>
</dbReference>
<dbReference type="PANTHER" id="PTHR48111:SF1">
    <property type="entry name" value="TWO-COMPONENT RESPONSE REGULATOR ORR33"/>
    <property type="match status" value="1"/>
</dbReference>
<name>A0A0A5I922_9BACI</name>
<dbReference type="STRING" id="1385510.GCA_000425205_02154"/>
<evidence type="ECO:0000259" key="8">
    <source>
        <dbReference type="PROSITE" id="PS50110"/>
    </source>
</evidence>
<dbReference type="Gene3D" id="3.40.50.2300">
    <property type="match status" value="1"/>
</dbReference>
<proteinExistence type="predicted"/>
<dbReference type="PANTHER" id="PTHR48111">
    <property type="entry name" value="REGULATOR OF RPOS"/>
    <property type="match status" value="1"/>
</dbReference>
<dbReference type="EMBL" id="AVPE01000006">
    <property type="protein sequence ID" value="KGX92337.1"/>
    <property type="molecule type" value="Genomic_DNA"/>
</dbReference>
<dbReference type="GO" id="GO:0000976">
    <property type="term" value="F:transcription cis-regulatory region binding"/>
    <property type="evidence" value="ECO:0007669"/>
    <property type="project" value="TreeGrafter"/>
</dbReference>
<dbReference type="GO" id="GO:0032993">
    <property type="term" value="C:protein-DNA complex"/>
    <property type="evidence" value="ECO:0007669"/>
    <property type="project" value="TreeGrafter"/>
</dbReference>
<dbReference type="GO" id="GO:0000156">
    <property type="term" value="F:phosphorelay response regulator activity"/>
    <property type="evidence" value="ECO:0007669"/>
    <property type="project" value="TreeGrafter"/>
</dbReference>
<dbReference type="CDD" id="cd17574">
    <property type="entry name" value="REC_OmpR"/>
    <property type="match status" value="1"/>
</dbReference>
<evidence type="ECO:0000259" key="9">
    <source>
        <dbReference type="PROSITE" id="PS51755"/>
    </source>
</evidence>
<dbReference type="AlphaFoldDB" id="A0A0A5I922"/>
<keyword evidence="5" id="KW-0804">Transcription</keyword>
<dbReference type="Pfam" id="PF00072">
    <property type="entry name" value="Response_reg"/>
    <property type="match status" value="1"/>
</dbReference>
<accession>A0A0A5I922</accession>
<dbReference type="FunFam" id="3.40.50.2300:FF:000001">
    <property type="entry name" value="DNA-binding response regulator PhoB"/>
    <property type="match status" value="1"/>
</dbReference>
<dbReference type="InterPro" id="IPR039420">
    <property type="entry name" value="WalR-like"/>
</dbReference>
<dbReference type="PROSITE" id="PS50110">
    <property type="entry name" value="RESPONSE_REGULATORY"/>
    <property type="match status" value="1"/>
</dbReference>
<dbReference type="InterPro" id="IPR011006">
    <property type="entry name" value="CheY-like_superfamily"/>
</dbReference>
<evidence type="ECO:0000313" key="10">
    <source>
        <dbReference type="EMBL" id="KGX92337.1"/>
    </source>
</evidence>
<evidence type="ECO:0000256" key="5">
    <source>
        <dbReference type="ARBA" id="ARBA00023163"/>
    </source>
</evidence>
<dbReference type="InterPro" id="IPR036388">
    <property type="entry name" value="WH-like_DNA-bd_sf"/>
</dbReference>
<keyword evidence="2" id="KW-0902">Two-component regulatory system</keyword>
<comment type="caution">
    <text evidence="10">The sequence shown here is derived from an EMBL/GenBank/DDBJ whole genome shotgun (WGS) entry which is preliminary data.</text>
</comment>
<dbReference type="SUPFAM" id="SSF52172">
    <property type="entry name" value="CheY-like"/>
    <property type="match status" value="1"/>
</dbReference>
<reference evidence="10 11" key="1">
    <citation type="submission" date="2013-08" db="EMBL/GenBank/DDBJ databases">
        <authorList>
            <person name="Huang J."/>
            <person name="Wang G."/>
        </authorList>
    </citation>
    <scope>NUCLEOTIDE SEQUENCE [LARGE SCALE GENOMIC DNA]</scope>
    <source>
        <strain evidence="10 11">JSM 076056</strain>
    </source>
</reference>
<dbReference type="GO" id="GO:0006355">
    <property type="term" value="P:regulation of DNA-templated transcription"/>
    <property type="evidence" value="ECO:0007669"/>
    <property type="project" value="InterPro"/>
</dbReference>
<keyword evidence="4 7" id="KW-0238">DNA-binding</keyword>
<dbReference type="RefSeq" id="WP_026800524.1">
    <property type="nucleotide sequence ID" value="NZ_AULI01000008.1"/>
</dbReference>
<keyword evidence="11" id="KW-1185">Reference proteome</keyword>
<dbReference type="OrthoDB" id="9790442at2"/>
<dbReference type="SMART" id="SM00862">
    <property type="entry name" value="Trans_reg_C"/>
    <property type="match status" value="1"/>
</dbReference>
<protein>
    <submittedName>
        <fullName evidence="10">Transcriptional regulator</fullName>
    </submittedName>
</protein>
<keyword evidence="1 6" id="KW-0597">Phosphoprotein</keyword>
<evidence type="ECO:0000256" key="2">
    <source>
        <dbReference type="ARBA" id="ARBA00023012"/>
    </source>
</evidence>
<dbReference type="Proteomes" id="UP000030528">
    <property type="component" value="Unassembled WGS sequence"/>
</dbReference>
<dbReference type="Pfam" id="PF00486">
    <property type="entry name" value="Trans_reg_C"/>
    <property type="match status" value="1"/>
</dbReference>
<evidence type="ECO:0000256" key="3">
    <source>
        <dbReference type="ARBA" id="ARBA00023015"/>
    </source>
</evidence>
<dbReference type="CDD" id="cd00383">
    <property type="entry name" value="trans_reg_C"/>
    <property type="match status" value="1"/>
</dbReference>
<feature type="domain" description="Response regulatory" evidence="8">
    <location>
        <begin position="3"/>
        <end position="116"/>
    </location>
</feature>
<organism evidence="10 11">
    <name type="scientific">Pontibacillus halophilus JSM 076056 = DSM 19796</name>
    <dbReference type="NCBI Taxonomy" id="1385510"/>
    <lineage>
        <taxon>Bacteria</taxon>
        <taxon>Bacillati</taxon>
        <taxon>Bacillota</taxon>
        <taxon>Bacilli</taxon>
        <taxon>Bacillales</taxon>
        <taxon>Bacillaceae</taxon>
        <taxon>Pontibacillus</taxon>
    </lineage>
</organism>
<evidence type="ECO:0000313" key="11">
    <source>
        <dbReference type="Proteomes" id="UP000030528"/>
    </source>
</evidence>
<dbReference type="Gene3D" id="1.10.10.10">
    <property type="entry name" value="Winged helix-like DNA-binding domain superfamily/Winged helix DNA-binding domain"/>
    <property type="match status" value="1"/>
</dbReference>
<feature type="DNA-binding region" description="OmpR/PhoB-type" evidence="7">
    <location>
        <begin position="126"/>
        <end position="225"/>
    </location>
</feature>
<dbReference type="InterPro" id="IPR001867">
    <property type="entry name" value="OmpR/PhoB-type_DNA-bd"/>
</dbReference>
<gene>
    <name evidence="10" type="ORF">N781_16400</name>
</gene>
<feature type="domain" description="OmpR/PhoB-type" evidence="9">
    <location>
        <begin position="126"/>
        <end position="225"/>
    </location>
</feature>
<dbReference type="SMART" id="SM00448">
    <property type="entry name" value="REC"/>
    <property type="match status" value="1"/>
</dbReference>
<evidence type="ECO:0000256" key="1">
    <source>
        <dbReference type="ARBA" id="ARBA00022553"/>
    </source>
</evidence>
<dbReference type="InterPro" id="IPR001789">
    <property type="entry name" value="Sig_transdc_resp-reg_receiver"/>
</dbReference>
<dbReference type="PROSITE" id="PS51755">
    <property type="entry name" value="OMPR_PHOB"/>
    <property type="match status" value="1"/>
</dbReference>
<sequence length="226" mass="26145">MRMIWIVEDEQAISRVLQVYLRKEGFETRIIERGDEVVKLLREGLPTLILLDVMLPEVSGWEVLEHIRKRSSCPVIMLTALSDVPYRIKGLNGGADDFVPKPFDPNEVVARVKTVLRRQMGWRVDENVLQYGQLTIHEDAHKVCLSGEELALTPRDLSLLLFLGKHPNQTFTREQLIEQVWGMDFDGSDRAVDLSIKRIRRELTDWSVEEGHIKTIRRLGYQLCVE</sequence>
<keyword evidence="3" id="KW-0805">Transcription regulation</keyword>
<feature type="modified residue" description="4-aspartylphosphate" evidence="6">
    <location>
        <position position="52"/>
    </location>
</feature>